<reference evidence="1 2" key="1">
    <citation type="submission" date="2018-03" db="EMBL/GenBank/DDBJ databases">
        <authorList>
            <person name="Keele B.F."/>
        </authorList>
    </citation>
    <scope>NUCLEOTIDE SEQUENCE [LARGE SCALE GENOMIC DNA]</scope>
    <source>
        <strain evidence="1 2">YL28-9</strain>
    </source>
</reference>
<dbReference type="Proteomes" id="UP000240912">
    <property type="component" value="Unassembled WGS sequence"/>
</dbReference>
<proteinExistence type="predicted"/>
<dbReference type="OrthoDB" id="635259at2"/>
<evidence type="ECO:0000313" key="1">
    <source>
        <dbReference type="EMBL" id="PST83917.1"/>
    </source>
</evidence>
<evidence type="ECO:0000313" key="2">
    <source>
        <dbReference type="Proteomes" id="UP000240912"/>
    </source>
</evidence>
<name>A0A2T3HND2_9SPHI</name>
<protein>
    <submittedName>
        <fullName evidence="1">Uncharacterized protein</fullName>
    </submittedName>
</protein>
<dbReference type="EMBL" id="PYLS01000004">
    <property type="protein sequence ID" value="PST83917.1"/>
    <property type="molecule type" value="Genomic_DNA"/>
</dbReference>
<sequence length="61" mass="7015">MECAGYQIRGYSDQSQLINNFRHYTGITATHYLKLQQQICNLRDEFTDTTCCASANYTKGK</sequence>
<comment type="caution">
    <text evidence="1">The sequence shown here is derived from an EMBL/GenBank/DDBJ whole genome shotgun (WGS) entry which is preliminary data.</text>
</comment>
<accession>A0A2T3HND2</accession>
<dbReference type="AlphaFoldDB" id="A0A2T3HND2"/>
<organism evidence="1 2">
    <name type="scientific">Pedobacter yulinensis</name>
    <dbReference type="NCBI Taxonomy" id="2126353"/>
    <lineage>
        <taxon>Bacteria</taxon>
        <taxon>Pseudomonadati</taxon>
        <taxon>Bacteroidota</taxon>
        <taxon>Sphingobacteriia</taxon>
        <taxon>Sphingobacteriales</taxon>
        <taxon>Sphingobacteriaceae</taxon>
        <taxon>Pedobacter</taxon>
    </lineage>
</organism>
<dbReference type="RefSeq" id="WP_107213842.1">
    <property type="nucleotide sequence ID" value="NZ_KZ686268.1"/>
</dbReference>
<keyword evidence="2" id="KW-1185">Reference proteome</keyword>
<gene>
    <name evidence="1" type="ORF">C7T94_04010</name>
</gene>